<dbReference type="PANTHER" id="PTHR34582:SF6">
    <property type="entry name" value="UPF0702 TRANSMEMBRANE PROTEIN YCAP"/>
    <property type="match status" value="1"/>
</dbReference>
<feature type="transmembrane region" description="Helical" evidence="7">
    <location>
        <begin position="64"/>
        <end position="86"/>
    </location>
</feature>
<evidence type="ECO:0000256" key="7">
    <source>
        <dbReference type="SAM" id="Phobius"/>
    </source>
</evidence>
<gene>
    <name evidence="9" type="ORF">GCM10010917_19330</name>
</gene>
<evidence type="ECO:0000313" key="9">
    <source>
        <dbReference type="EMBL" id="GGA34199.1"/>
    </source>
</evidence>
<comment type="similarity">
    <text evidence="2">Belongs to the UPF0702 family.</text>
</comment>
<keyword evidence="3" id="KW-1003">Cell membrane</keyword>
<evidence type="ECO:0000256" key="2">
    <source>
        <dbReference type="ARBA" id="ARBA00006448"/>
    </source>
</evidence>
<organism evidence="9 10">
    <name type="scientific">Paenibacillus physcomitrellae</name>
    <dbReference type="NCBI Taxonomy" id="1619311"/>
    <lineage>
        <taxon>Bacteria</taxon>
        <taxon>Bacillati</taxon>
        <taxon>Bacillota</taxon>
        <taxon>Bacilli</taxon>
        <taxon>Bacillales</taxon>
        <taxon>Paenibacillaceae</taxon>
        <taxon>Paenibacillus</taxon>
    </lineage>
</organism>
<dbReference type="EMBL" id="BMHF01000005">
    <property type="protein sequence ID" value="GGA34199.1"/>
    <property type="molecule type" value="Genomic_DNA"/>
</dbReference>
<dbReference type="PANTHER" id="PTHR34582">
    <property type="entry name" value="UPF0702 TRANSMEMBRANE PROTEIN YCAP"/>
    <property type="match status" value="1"/>
</dbReference>
<feature type="domain" description="YetF C-terminal" evidence="8">
    <location>
        <begin position="87"/>
        <end position="218"/>
    </location>
</feature>
<evidence type="ECO:0000259" key="8">
    <source>
        <dbReference type="Pfam" id="PF04239"/>
    </source>
</evidence>
<dbReference type="InterPro" id="IPR023090">
    <property type="entry name" value="UPF0702_alpha/beta_dom_sf"/>
</dbReference>
<evidence type="ECO:0000256" key="5">
    <source>
        <dbReference type="ARBA" id="ARBA00022989"/>
    </source>
</evidence>
<reference evidence="10" key="1">
    <citation type="journal article" date="2019" name="Int. J. Syst. Evol. Microbiol.">
        <title>The Global Catalogue of Microorganisms (GCM) 10K type strain sequencing project: providing services to taxonomists for standard genome sequencing and annotation.</title>
        <authorList>
            <consortium name="The Broad Institute Genomics Platform"/>
            <consortium name="The Broad Institute Genome Sequencing Center for Infectious Disease"/>
            <person name="Wu L."/>
            <person name="Ma J."/>
        </authorList>
    </citation>
    <scope>NUCLEOTIDE SEQUENCE [LARGE SCALE GENOMIC DNA]</scope>
    <source>
        <strain evidence="10">CGMCC 1.15044</strain>
    </source>
</reference>
<feature type="transmembrane region" description="Helical" evidence="7">
    <location>
        <begin position="38"/>
        <end position="58"/>
    </location>
</feature>
<name>A0ABQ1FZ19_9BACL</name>
<sequence>MWMDTVKDSLLVAGRIITIFPLMLIAGLFMGKRSIGELPVFDFLVILALGAVVGADIADPNIDHIHTAVAIVLIALLQRGVSFLVIKSRKFGKLITFEPTIVINQGKFVVNNLKKVRYSIDNILQMLREKDVFHIADVEFAILEANGKLTVYKKESPSAPLPNHTRLPKPNKDVSYPLIVEGVVYEESLSYIHKERSWLDAQLRAKGLRQEDIFFASIDQEGQIYISDPTSADLPPIQH</sequence>
<evidence type="ECO:0000256" key="3">
    <source>
        <dbReference type="ARBA" id="ARBA00022475"/>
    </source>
</evidence>
<keyword evidence="5 7" id="KW-1133">Transmembrane helix</keyword>
<evidence type="ECO:0000256" key="1">
    <source>
        <dbReference type="ARBA" id="ARBA00004651"/>
    </source>
</evidence>
<protein>
    <submittedName>
        <fullName evidence="9">DUF421 domain-containing protein</fullName>
    </submittedName>
</protein>
<keyword evidence="10" id="KW-1185">Reference proteome</keyword>
<feature type="transmembrane region" description="Helical" evidence="7">
    <location>
        <begin position="12"/>
        <end position="31"/>
    </location>
</feature>
<comment type="caution">
    <text evidence="9">The sequence shown here is derived from an EMBL/GenBank/DDBJ whole genome shotgun (WGS) entry which is preliminary data.</text>
</comment>
<keyword evidence="6 7" id="KW-0472">Membrane</keyword>
<keyword evidence="4 7" id="KW-0812">Transmembrane</keyword>
<evidence type="ECO:0000313" key="10">
    <source>
        <dbReference type="Proteomes" id="UP000609323"/>
    </source>
</evidence>
<dbReference type="InterPro" id="IPR007353">
    <property type="entry name" value="DUF421"/>
</dbReference>
<comment type="subcellular location">
    <subcellularLocation>
        <location evidence="1">Cell membrane</location>
        <topology evidence="1">Multi-pass membrane protein</topology>
    </subcellularLocation>
</comment>
<evidence type="ECO:0000256" key="4">
    <source>
        <dbReference type="ARBA" id="ARBA00022692"/>
    </source>
</evidence>
<dbReference type="Gene3D" id="3.30.240.20">
    <property type="entry name" value="bsu07140 like domains"/>
    <property type="match status" value="2"/>
</dbReference>
<proteinExistence type="inferred from homology"/>
<dbReference type="Proteomes" id="UP000609323">
    <property type="component" value="Unassembled WGS sequence"/>
</dbReference>
<dbReference type="Pfam" id="PF04239">
    <property type="entry name" value="DUF421"/>
    <property type="match status" value="1"/>
</dbReference>
<evidence type="ECO:0000256" key="6">
    <source>
        <dbReference type="ARBA" id="ARBA00023136"/>
    </source>
</evidence>
<accession>A0ABQ1FZ19</accession>